<reference evidence="2 3" key="1">
    <citation type="submission" date="2020-08" db="EMBL/GenBank/DDBJ databases">
        <title>A Genomic Blueprint of the Chicken Gut Microbiome.</title>
        <authorList>
            <person name="Gilroy R."/>
            <person name="Ravi A."/>
            <person name="Getino M."/>
            <person name="Pursley I."/>
            <person name="Horton D.L."/>
            <person name="Alikhan N.-F."/>
            <person name="Baker D."/>
            <person name="Gharbi K."/>
            <person name="Hall N."/>
            <person name="Watson M."/>
            <person name="Adriaenssens E.M."/>
            <person name="Foster-Nyarko E."/>
            <person name="Jarju S."/>
            <person name="Secka A."/>
            <person name="Antonio M."/>
            <person name="Oren A."/>
            <person name="Chaudhuri R."/>
            <person name="La Ragione R.M."/>
            <person name="Hildebrand F."/>
            <person name="Pallen M.J."/>
        </authorList>
    </citation>
    <scope>NUCLEOTIDE SEQUENCE [LARGE SCALE GENOMIC DNA]</scope>
    <source>
        <strain evidence="2 3">Re31</strain>
    </source>
</reference>
<proteinExistence type="predicted"/>
<evidence type="ECO:0000313" key="3">
    <source>
        <dbReference type="Proteomes" id="UP000640930"/>
    </source>
</evidence>
<keyword evidence="1" id="KW-0472">Membrane</keyword>
<gene>
    <name evidence="2" type="ORF">H9636_18815</name>
</gene>
<evidence type="ECO:0000313" key="2">
    <source>
        <dbReference type="EMBL" id="MBD8028683.1"/>
    </source>
</evidence>
<name>A0ABR8XHI5_9BACL</name>
<organism evidence="2 3">
    <name type="scientific">Ureibacillus galli</name>
    <dbReference type="NCBI Taxonomy" id="2762222"/>
    <lineage>
        <taxon>Bacteria</taxon>
        <taxon>Bacillati</taxon>
        <taxon>Bacillota</taxon>
        <taxon>Bacilli</taxon>
        <taxon>Bacillales</taxon>
        <taxon>Caryophanaceae</taxon>
        <taxon>Ureibacillus</taxon>
    </lineage>
</organism>
<comment type="caution">
    <text evidence="2">The sequence shown here is derived from an EMBL/GenBank/DDBJ whole genome shotgun (WGS) entry which is preliminary data.</text>
</comment>
<evidence type="ECO:0000256" key="1">
    <source>
        <dbReference type="SAM" id="Phobius"/>
    </source>
</evidence>
<keyword evidence="3" id="KW-1185">Reference proteome</keyword>
<dbReference type="RefSeq" id="WP_191709073.1">
    <property type="nucleotide sequence ID" value="NZ_JACSQA010000058.1"/>
</dbReference>
<dbReference type="Proteomes" id="UP000640930">
    <property type="component" value="Unassembled WGS sequence"/>
</dbReference>
<feature type="transmembrane region" description="Helical" evidence="1">
    <location>
        <begin position="6"/>
        <end position="24"/>
    </location>
</feature>
<keyword evidence="1" id="KW-1133">Transmembrane helix</keyword>
<protein>
    <submittedName>
        <fullName evidence="2">Uncharacterized protein</fullName>
    </submittedName>
</protein>
<dbReference type="EMBL" id="JACSQA010000058">
    <property type="protein sequence ID" value="MBD8028683.1"/>
    <property type="molecule type" value="Genomic_DNA"/>
</dbReference>
<accession>A0ABR8XHI5</accession>
<sequence>MGEFIAAVITVLPIIIVAFLIRWIRIIKVNSDIQVEQNKQIISLLERMINSE</sequence>
<keyword evidence="1" id="KW-0812">Transmembrane</keyword>